<proteinExistence type="predicted"/>
<dbReference type="Proteomes" id="UP001595640">
    <property type="component" value="Unassembled WGS sequence"/>
</dbReference>
<protein>
    <submittedName>
        <fullName evidence="2">PilN domain-containing protein</fullName>
    </submittedName>
</protein>
<name>A0ABV7M8C4_9GAMM</name>
<organism evidence="2 3">
    <name type="scientific">Modicisalibacter luteus</name>
    <dbReference type="NCBI Taxonomy" id="453962"/>
    <lineage>
        <taxon>Bacteria</taxon>
        <taxon>Pseudomonadati</taxon>
        <taxon>Pseudomonadota</taxon>
        <taxon>Gammaproteobacteria</taxon>
        <taxon>Oceanospirillales</taxon>
        <taxon>Halomonadaceae</taxon>
        <taxon>Modicisalibacter</taxon>
    </lineage>
</organism>
<gene>
    <name evidence="2" type="ORF">ACFOEI_20960</name>
</gene>
<keyword evidence="1" id="KW-0472">Membrane</keyword>
<keyword evidence="1" id="KW-1133">Transmembrane helix</keyword>
<keyword evidence="1" id="KW-0812">Transmembrane</keyword>
<reference evidence="3" key="1">
    <citation type="journal article" date="2019" name="Int. J. Syst. Evol. Microbiol.">
        <title>The Global Catalogue of Microorganisms (GCM) 10K type strain sequencing project: providing services to taxonomists for standard genome sequencing and annotation.</title>
        <authorList>
            <consortium name="The Broad Institute Genomics Platform"/>
            <consortium name="The Broad Institute Genome Sequencing Center for Infectious Disease"/>
            <person name="Wu L."/>
            <person name="Ma J."/>
        </authorList>
    </citation>
    <scope>NUCLEOTIDE SEQUENCE [LARGE SCALE GENOMIC DNA]</scope>
    <source>
        <strain evidence="3">KCTC 12847</strain>
    </source>
</reference>
<evidence type="ECO:0000256" key="1">
    <source>
        <dbReference type="SAM" id="Phobius"/>
    </source>
</evidence>
<accession>A0ABV7M8C4</accession>
<keyword evidence="3" id="KW-1185">Reference proteome</keyword>
<dbReference type="InterPro" id="IPR052534">
    <property type="entry name" value="Extracell_DNA_Util/SecSys_Comp"/>
</dbReference>
<dbReference type="PANTHER" id="PTHR40278:SF2">
    <property type="entry name" value="TYPE IV PILUS INNER MEMBRANE COMPONENT PILN"/>
    <property type="match status" value="1"/>
</dbReference>
<feature type="transmembrane region" description="Helical" evidence="1">
    <location>
        <begin position="21"/>
        <end position="44"/>
    </location>
</feature>
<dbReference type="EMBL" id="JBHRUH010000050">
    <property type="protein sequence ID" value="MFC3294500.1"/>
    <property type="molecule type" value="Genomic_DNA"/>
</dbReference>
<dbReference type="PANTHER" id="PTHR40278">
    <property type="entry name" value="DNA UTILIZATION PROTEIN HOFN"/>
    <property type="match status" value="1"/>
</dbReference>
<dbReference type="RefSeq" id="WP_019017098.1">
    <property type="nucleotide sequence ID" value="NZ_BMXD01000004.1"/>
</dbReference>
<dbReference type="InterPro" id="IPR007813">
    <property type="entry name" value="PilN"/>
</dbReference>
<dbReference type="Pfam" id="PF05137">
    <property type="entry name" value="PilN"/>
    <property type="match status" value="1"/>
</dbReference>
<evidence type="ECO:0000313" key="2">
    <source>
        <dbReference type="EMBL" id="MFC3294500.1"/>
    </source>
</evidence>
<comment type="caution">
    <text evidence="2">The sequence shown here is derived from an EMBL/GenBank/DDBJ whole genome shotgun (WGS) entry which is preliminary data.</text>
</comment>
<evidence type="ECO:0000313" key="3">
    <source>
        <dbReference type="Proteomes" id="UP001595640"/>
    </source>
</evidence>
<sequence length="190" mass="21740">MTIDINLLPWREAQRERRNRRFLIILVLAALVGAGGAWGLSLWYEQALDAQRQRNEHVLSRTQQLNEDIKAIQDYQALRERMLAQIELIGELQASRPQTVRMFNQLVTSLEEGVYYTHMARKGHQLNLTGLAETNRQVSDQMRALEATEVFATPTLSEVQAEEATGRRRFDLSVEETLPPAVTDKKELAP</sequence>